<comment type="caution">
    <text evidence="2">The sequence shown here is derived from an EMBL/GenBank/DDBJ whole genome shotgun (WGS) entry which is preliminary data.</text>
</comment>
<dbReference type="Proteomes" id="UP001358586">
    <property type="component" value="Chromosome 8"/>
</dbReference>
<feature type="region of interest" description="Disordered" evidence="1">
    <location>
        <begin position="59"/>
        <end position="93"/>
    </location>
</feature>
<proteinExistence type="predicted"/>
<evidence type="ECO:0000313" key="2">
    <source>
        <dbReference type="EMBL" id="KAK5812626.1"/>
    </source>
</evidence>
<reference evidence="2 3" key="1">
    <citation type="submission" date="2023-03" db="EMBL/GenBank/DDBJ databases">
        <title>WGS of Gossypium arboreum.</title>
        <authorList>
            <person name="Yu D."/>
        </authorList>
    </citation>
    <scope>NUCLEOTIDE SEQUENCE [LARGE SCALE GENOMIC DNA]</scope>
    <source>
        <tissue evidence="2">Leaf</tissue>
    </source>
</reference>
<feature type="compositionally biased region" description="Acidic residues" evidence="1">
    <location>
        <begin position="69"/>
        <end position="93"/>
    </location>
</feature>
<evidence type="ECO:0000313" key="3">
    <source>
        <dbReference type="Proteomes" id="UP001358586"/>
    </source>
</evidence>
<name>A0ABR0P1Y2_GOSAR</name>
<organism evidence="2 3">
    <name type="scientific">Gossypium arboreum</name>
    <name type="common">Tree cotton</name>
    <name type="synonym">Gossypium nanking</name>
    <dbReference type="NCBI Taxonomy" id="29729"/>
    <lineage>
        <taxon>Eukaryota</taxon>
        <taxon>Viridiplantae</taxon>
        <taxon>Streptophyta</taxon>
        <taxon>Embryophyta</taxon>
        <taxon>Tracheophyta</taxon>
        <taxon>Spermatophyta</taxon>
        <taxon>Magnoliopsida</taxon>
        <taxon>eudicotyledons</taxon>
        <taxon>Gunneridae</taxon>
        <taxon>Pentapetalae</taxon>
        <taxon>rosids</taxon>
        <taxon>malvids</taxon>
        <taxon>Malvales</taxon>
        <taxon>Malvaceae</taxon>
        <taxon>Malvoideae</taxon>
        <taxon>Gossypium</taxon>
    </lineage>
</organism>
<evidence type="ECO:0000256" key="1">
    <source>
        <dbReference type="SAM" id="MobiDB-lite"/>
    </source>
</evidence>
<sequence>MFPIAKIWMQFIYTRVSLSLNTNTVNVFRAVLLFSILQCIDMFVKSQGGQNIQWLVRSSDRSKEKASEEEGEERSENSNYDEEDDEATEDDMPYQDNFFEIFSST</sequence>
<gene>
    <name evidence="2" type="ORF">PVK06_028062</name>
</gene>
<keyword evidence="3" id="KW-1185">Reference proteome</keyword>
<feature type="compositionally biased region" description="Basic and acidic residues" evidence="1">
    <location>
        <begin position="59"/>
        <end position="68"/>
    </location>
</feature>
<dbReference type="EMBL" id="JARKNE010000008">
    <property type="protein sequence ID" value="KAK5812626.1"/>
    <property type="molecule type" value="Genomic_DNA"/>
</dbReference>
<accession>A0ABR0P1Y2</accession>
<protein>
    <submittedName>
        <fullName evidence="2">Uncharacterized protein</fullName>
    </submittedName>
</protein>